<dbReference type="STRING" id="77586.A0A0D9VH15"/>
<dbReference type="InterPro" id="IPR013766">
    <property type="entry name" value="Thioredoxin_domain"/>
</dbReference>
<dbReference type="PANTHER" id="PTHR18929:SF206">
    <property type="entry name" value="PROTEIN DISULFIDE ISOMERASE-LIKE 1-3"/>
    <property type="match status" value="1"/>
</dbReference>
<dbReference type="Pfam" id="PF13848">
    <property type="entry name" value="Thioredoxin_6"/>
    <property type="match status" value="1"/>
</dbReference>
<reference evidence="3" key="3">
    <citation type="submission" date="2015-04" db="UniProtKB">
        <authorList>
            <consortium name="EnsemblPlants"/>
        </authorList>
    </citation>
    <scope>IDENTIFICATION</scope>
</reference>
<dbReference type="AlphaFoldDB" id="A0A0D9VH15"/>
<name>A0A0D9VH15_9ORYZ</name>
<dbReference type="GO" id="GO:0006457">
    <property type="term" value="P:protein folding"/>
    <property type="evidence" value="ECO:0007669"/>
    <property type="project" value="TreeGrafter"/>
</dbReference>
<dbReference type="GO" id="GO:0005783">
    <property type="term" value="C:endoplasmic reticulum"/>
    <property type="evidence" value="ECO:0007669"/>
    <property type="project" value="TreeGrafter"/>
</dbReference>
<dbReference type="FunFam" id="3.40.30.10:FF:000152">
    <property type="entry name" value="Protein disulfide-isomerase"/>
    <property type="match status" value="1"/>
</dbReference>
<evidence type="ECO:0000259" key="2">
    <source>
        <dbReference type="PROSITE" id="PS51352"/>
    </source>
</evidence>
<organism evidence="3 4">
    <name type="scientific">Leersia perrieri</name>
    <dbReference type="NCBI Taxonomy" id="77586"/>
    <lineage>
        <taxon>Eukaryota</taxon>
        <taxon>Viridiplantae</taxon>
        <taxon>Streptophyta</taxon>
        <taxon>Embryophyta</taxon>
        <taxon>Tracheophyta</taxon>
        <taxon>Spermatophyta</taxon>
        <taxon>Magnoliopsida</taxon>
        <taxon>Liliopsida</taxon>
        <taxon>Poales</taxon>
        <taxon>Poaceae</taxon>
        <taxon>BOP clade</taxon>
        <taxon>Oryzoideae</taxon>
        <taxon>Oryzeae</taxon>
        <taxon>Oryzinae</taxon>
        <taxon>Leersia</taxon>
    </lineage>
</organism>
<dbReference type="CDD" id="cd02982">
    <property type="entry name" value="PDI_b'_family"/>
    <property type="match status" value="1"/>
</dbReference>
<dbReference type="Gramene" id="LPERR02G16390.1">
    <property type="protein sequence ID" value="LPERR02G16390.1"/>
    <property type="gene ID" value="LPERR02G16390"/>
</dbReference>
<evidence type="ECO:0000313" key="4">
    <source>
        <dbReference type="Proteomes" id="UP000032180"/>
    </source>
</evidence>
<proteinExistence type="inferred from homology"/>
<reference evidence="4" key="2">
    <citation type="submission" date="2013-12" db="EMBL/GenBank/DDBJ databases">
        <authorList>
            <person name="Yu Y."/>
            <person name="Lee S."/>
            <person name="de Baynast K."/>
            <person name="Wissotski M."/>
            <person name="Liu L."/>
            <person name="Talag J."/>
            <person name="Goicoechea J."/>
            <person name="Angelova A."/>
            <person name="Jetty R."/>
            <person name="Kudrna D."/>
            <person name="Golser W."/>
            <person name="Rivera L."/>
            <person name="Zhang J."/>
            <person name="Wing R."/>
        </authorList>
    </citation>
    <scope>NUCLEOTIDE SEQUENCE</scope>
</reference>
<comment type="similarity">
    <text evidence="1">Belongs to the protein disulfide isomerase family.</text>
</comment>
<dbReference type="PANTHER" id="PTHR18929">
    <property type="entry name" value="PROTEIN DISULFIDE ISOMERASE"/>
    <property type="match status" value="1"/>
</dbReference>
<accession>A0A0D9VH15</accession>
<protein>
    <recommendedName>
        <fullName evidence="2">Thioredoxin domain-containing protein</fullName>
    </recommendedName>
</protein>
<dbReference type="Gene3D" id="3.40.30.10">
    <property type="entry name" value="Glutaredoxin"/>
    <property type="match status" value="2"/>
</dbReference>
<dbReference type="GO" id="GO:0003756">
    <property type="term" value="F:protein disulfide isomerase activity"/>
    <property type="evidence" value="ECO:0007669"/>
    <property type="project" value="TreeGrafter"/>
</dbReference>
<evidence type="ECO:0000313" key="3">
    <source>
        <dbReference type="EnsemblPlants" id="LPERR02G16390.1"/>
    </source>
</evidence>
<dbReference type="SUPFAM" id="SSF52833">
    <property type="entry name" value="Thioredoxin-like"/>
    <property type="match status" value="2"/>
</dbReference>
<feature type="domain" description="Thioredoxin" evidence="2">
    <location>
        <begin position="143"/>
        <end position="267"/>
    </location>
</feature>
<dbReference type="GO" id="GO:0034976">
    <property type="term" value="P:response to endoplasmic reticulum stress"/>
    <property type="evidence" value="ECO:0007669"/>
    <property type="project" value="TreeGrafter"/>
</dbReference>
<dbReference type="HOGENOM" id="CLU_025879_2_0_1"/>
<dbReference type="EnsemblPlants" id="LPERR02G16390.1">
    <property type="protein sequence ID" value="LPERR02G16390.1"/>
    <property type="gene ID" value="LPERR02G16390"/>
</dbReference>
<reference evidence="3 4" key="1">
    <citation type="submission" date="2012-08" db="EMBL/GenBank/DDBJ databases">
        <title>Oryza genome evolution.</title>
        <authorList>
            <person name="Wing R.A."/>
        </authorList>
    </citation>
    <scope>NUCLEOTIDE SEQUENCE</scope>
</reference>
<evidence type="ECO:0000256" key="1">
    <source>
        <dbReference type="ARBA" id="ARBA00006347"/>
    </source>
</evidence>
<dbReference type="Proteomes" id="UP000032180">
    <property type="component" value="Chromosome 2"/>
</dbReference>
<dbReference type="CDD" id="cd02995">
    <property type="entry name" value="PDI_a_PDI_a'_C"/>
    <property type="match status" value="1"/>
</dbReference>
<dbReference type="eggNOG" id="KOG0190">
    <property type="taxonomic scope" value="Eukaryota"/>
</dbReference>
<dbReference type="PROSITE" id="PS51352">
    <property type="entry name" value="THIOREDOXIN_2"/>
    <property type="match status" value="1"/>
</dbReference>
<dbReference type="InterPro" id="IPR036249">
    <property type="entry name" value="Thioredoxin-like_sf"/>
</dbReference>
<keyword evidence="4" id="KW-1185">Reference proteome</keyword>
<dbReference type="Pfam" id="PF00085">
    <property type="entry name" value="Thioredoxin"/>
    <property type="match status" value="1"/>
</dbReference>
<sequence>MSQNFDRDALEKFVDFSGLPKVVTFDSNPTNQKYRLKYFHIDGTKAMLFLNFSDDRAEAFRTQFYEAAKQYSAISFLIGDVTASLGAIRHFELKESDVPLIFILASKSKYIKPTVEPDQILPWLKKYADGRLAPDVKSEPPILRPSRRVRSEPIPVVNNQPVKTVVADNLHDAFFKSRKNVLLEIYAPWCEFSQKLAPILDEVAVSLQDDEDIVIAKMDGTVNDIPSNLSIEGYPSMYFYSFGGILLSYDGGRTAEEIIDFITKNKGSKPGEEPTPEYVKDVL</sequence>